<gene>
    <name evidence="1" type="ORF">DAPPUDRAFT_301882</name>
</gene>
<organism evidence="1 2">
    <name type="scientific">Daphnia pulex</name>
    <name type="common">Water flea</name>
    <dbReference type="NCBI Taxonomy" id="6669"/>
    <lineage>
        <taxon>Eukaryota</taxon>
        <taxon>Metazoa</taxon>
        <taxon>Ecdysozoa</taxon>
        <taxon>Arthropoda</taxon>
        <taxon>Crustacea</taxon>
        <taxon>Branchiopoda</taxon>
        <taxon>Diplostraca</taxon>
        <taxon>Cladocera</taxon>
        <taxon>Anomopoda</taxon>
        <taxon>Daphniidae</taxon>
        <taxon>Daphnia</taxon>
    </lineage>
</organism>
<name>E9GB44_DAPPU</name>
<keyword evidence="2" id="KW-1185">Reference proteome</keyword>
<evidence type="ECO:0000313" key="1">
    <source>
        <dbReference type="EMBL" id="EFX83368.1"/>
    </source>
</evidence>
<dbReference type="AlphaFoldDB" id="E9GB44"/>
<sequence length="188" mass="21701">MEFQIIKNGQICGGKNEMRDEVFSSGQNIFHFPFACSFFDSMPSPFFSFPISLKETLLLLLLAVDRLLLGTQSNLFRLISLFQTARAPQSTVGGAQLLFKKGETRWAITSETVSSHVPFPSFFLLLTKKKKSSLARPLYYYYRRDACDINSRDVIAQQSKPTRRVPEYRNIRDIRAKFLLTKLLHHHF</sequence>
<dbReference type="Proteomes" id="UP000000305">
    <property type="component" value="Unassembled WGS sequence"/>
</dbReference>
<dbReference type="InParanoid" id="E9GB44"/>
<accession>E9GB44</accession>
<dbReference type="KEGG" id="dpx:DAPPUDRAFT_301882"/>
<proteinExistence type="predicted"/>
<protein>
    <submittedName>
        <fullName evidence="1">Uncharacterized protein</fullName>
    </submittedName>
</protein>
<reference evidence="1 2" key="1">
    <citation type="journal article" date="2011" name="Science">
        <title>The ecoresponsive genome of Daphnia pulex.</title>
        <authorList>
            <person name="Colbourne J.K."/>
            <person name="Pfrender M.E."/>
            <person name="Gilbert D."/>
            <person name="Thomas W.K."/>
            <person name="Tucker A."/>
            <person name="Oakley T.H."/>
            <person name="Tokishita S."/>
            <person name="Aerts A."/>
            <person name="Arnold G.J."/>
            <person name="Basu M.K."/>
            <person name="Bauer D.J."/>
            <person name="Caceres C.E."/>
            <person name="Carmel L."/>
            <person name="Casola C."/>
            <person name="Choi J.H."/>
            <person name="Detter J.C."/>
            <person name="Dong Q."/>
            <person name="Dusheyko S."/>
            <person name="Eads B.D."/>
            <person name="Frohlich T."/>
            <person name="Geiler-Samerotte K.A."/>
            <person name="Gerlach D."/>
            <person name="Hatcher P."/>
            <person name="Jogdeo S."/>
            <person name="Krijgsveld J."/>
            <person name="Kriventseva E.V."/>
            <person name="Kultz D."/>
            <person name="Laforsch C."/>
            <person name="Lindquist E."/>
            <person name="Lopez J."/>
            <person name="Manak J.R."/>
            <person name="Muller J."/>
            <person name="Pangilinan J."/>
            <person name="Patwardhan R.P."/>
            <person name="Pitluck S."/>
            <person name="Pritham E.J."/>
            <person name="Rechtsteiner A."/>
            <person name="Rho M."/>
            <person name="Rogozin I.B."/>
            <person name="Sakarya O."/>
            <person name="Salamov A."/>
            <person name="Schaack S."/>
            <person name="Shapiro H."/>
            <person name="Shiga Y."/>
            <person name="Skalitzky C."/>
            <person name="Smith Z."/>
            <person name="Souvorov A."/>
            <person name="Sung W."/>
            <person name="Tang Z."/>
            <person name="Tsuchiya D."/>
            <person name="Tu H."/>
            <person name="Vos H."/>
            <person name="Wang M."/>
            <person name="Wolf Y.I."/>
            <person name="Yamagata H."/>
            <person name="Yamada T."/>
            <person name="Ye Y."/>
            <person name="Shaw J.R."/>
            <person name="Andrews J."/>
            <person name="Crease T.J."/>
            <person name="Tang H."/>
            <person name="Lucas S.M."/>
            <person name="Robertson H.M."/>
            <person name="Bork P."/>
            <person name="Koonin E.V."/>
            <person name="Zdobnov E.M."/>
            <person name="Grigoriev I.V."/>
            <person name="Lynch M."/>
            <person name="Boore J.L."/>
        </authorList>
    </citation>
    <scope>NUCLEOTIDE SEQUENCE [LARGE SCALE GENOMIC DNA]</scope>
</reference>
<dbReference type="HOGENOM" id="CLU_1442448_0_0_1"/>
<evidence type="ECO:0000313" key="2">
    <source>
        <dbReference type="Proteomes" id="UP000000305"/>
    </source>
</evidence>
<dbReference type="EMBL" id="GL732537">
    <property type="protein sequence ID" value="EFX83368.1"/>
    <property type="molecule type" value="Genomic_DNA"/>
</dbReference>